<comment type="caution">
    <text evidence="2">The sequence shown here is derived from an EMBL/GenBank/DDBJ whole genome shotgun (WGS) entry which is preliminary data.</text>
</comment>
<reference evidence="2" key="1">
    <citation type="submission" date="2021-03" db="EMBL/GenBank/DDBJ databases">
        <title>Comparative genomics and phylogenomic investigation of the class Geoglossomycetes provide insights into ecological specialization and systematics.</title>
        <authorList>
            <person name="Melie T."/>
            <person name="Pirro S."/>
            <person name="Miller A.N."/>
            <person name="Quandt A."/>
        </authorList>
    </citation>
    <scope>NUCLEOTIDE SEQUENCE</scope>
    <source>
        <strain evidence="2">CAQ_001_2017</strain>
    </source>
</reference>
<evidence type="ECO:0000256" key="1">
    <source>
        <dbReference type="SAM" id="MobiDB-lite"/>
    </source>
</evidence>
<feature type="non-terminal residue" evidence="2">
    <location>
        <position position="179"/>
    </location>
</feature>
<organism evidence="2 3">
    <name type="scientific">Trichoglossum hirsutum</name>
    <dbReference type="NCBI Taxonomy" id="265104"/>
    <lineage>
        <taxon>Eukaryota</taxon>
        <taxon>Fungi</taxon>
        <taxon>Dikarya</taxon>
        <taxon>Ascomycota</taxon>
        <taxon>Pezizomycotina</taxon>
        <taxon>Geoglossomycetes</taxon>
        <taxon>Geoglossales</taxon>
        <taxon>Geoglossaceae</taxon>
        <taxon>Trichoglossum</taxon>
    </lineage>
</organism>
<evidence type="ECO:0000313" key="2">
    <source>
        <dbReference type="EMBL" id="KAH0536370.1"/>
    </source>
</evidence>
<dbReference type="AlphaFoldDB" id="A0A9P8I0V6"/>
<dbReference type="Proteomes" id="UP000750711">
    <property type="component" value="Unassembled WGS sequence"/>
</dbReference>
<protein>
    <submittedName>
        <fullName evidence="2">Uncharacterized protein</fullName>
    </submittedName>
</protein>
<accession>A0A9P8I0V6</accession>
<evidence type="ECO:0000313" key="3">
    <source>
        <dbReference type="Proteomes" id="UP000750711"/>
    </source>
</evidence>
<keyword evidence="3" id="KW-1185">Reference proteome</keyword>
<feature type="region of interest" description="Disordered" evidence="1">
    <location>
        <begin position="155"/>
        <end position="179"/>
    </location>
</feature>
<name>A0A9P8I0V6_9PEZI</name>
<gene>
    <name evidence="2" type="ORF">GP486_008884</name>
</gene>
<feature type="compositionally biased region" description="Low complexity" evidence="1">
    <location>
        <begin position="19"/>
        <end position="29"/>
    </location>
</feature>
<proteinExistence type="predicted"/>
<feature type="region of interest" description="Disordered" evidence="1">
    <location>
        <begin position="1"/>
        <end position="98"/>
    </location>
</feature>
<feature type="compositionally biased region" description="Acidic residues" evidence="1">
    <location>
        <begin position="160"/>
        <end position="171"/>
    </location>
</feature>
<dbReference type="EMBL" id="JAGHQM010004307">
    <property type="protein sequence ID" value="KAH0536370.1"/>
    <property type="molecule type" value="Genomic_DNA"/>
</dbReference>
<sequence length="179" mass="19246">MYPSLPAVSSTGEVSSGYPAPASTAPTSALGTVFDNDERRRFSGGMLQKPSRPHNEDDMDISDDSASHSATPFDRPARRHSREGSGQETLGRRGKSVEISSALIDPALAALGSPTSAAQSDAGEDAQADRAYAIWIENIRVVEALKRLVEMRLSSHQYESDDDDEPMEEDSGESKPPPQ</sequence>